<feature type="transmembrane region" description="Helical" evidence="5">
    <location>
        <begin position="252"/>
        <end position="278"/>
    </location>
</feature>
<dbReference type="AlphaFoldDB" id="A0A2G9C7C1"/>
<gene>
    <name evidence="3 6" type="primary">glk</name>
    <name evidence="6" type="ORF">CS062_15550</name>
</gene>
<feature type="binding site" evidence="3">
    <location>
        <begin position="14"/>
        <end position="19"/>
    </location>
    <ligand>
        <name>ATP</name>
        <dbReference type="ChEBI" id="CHEBI:30616"/>
    </ligand>
</feature>
<dbReference type="InterPro" id="IPR003836">
    <property type="entry name" value="Glucokinase"/>
</dbReference>
<keyword evidence="3" id="KW-0067">ATP-binding</keyword>
<keyword evidence="5" id="KW-0472">Membrane</keyword>
<accession>A0A2G9C7C1</accession>
<keyword evidence="2 3" id="KW-0418">Kinase</keyword>
<comment type="similarity">
    <text evidence="3 4">Belongs to the bacterial glucokinase family.</text>
</comment>
<dbReference type="EC" id="2.7.1.2" evidence="3"/>
<dbReference type="GO" id="GO:0004340">
    <property type="term" value="F:glucokinase activity"/>
    <property type="evidence" value="ECO:0007669"/>
    <property type="project" value="UniProtKB-UniRule"/>
</dbReference>
<protein>
    <recommendedName>
        <fullName evidence="3">Glucokinase</fullName>
        <ecNumber evidence="3">2.7.1.2</ecNumber>
    </recommendedName>
    <alternativeName>
        <fullName evidence="3">Glucose kinase</fullName>
    </alternativeName>
</protein>
<evidence type="ECO:0000313" key="7">
    <source>
        <dbReference type="Proteomes" id="UP000231501"/>
    </source>
</evidence>
<dbReference type="InterPro" id="IPR050201">
    <property type="entry name" value="Bacterial_glucokinase"/>
</dbReference>
<organism evidence="6 7">
    <name type="scientific">Roseateles chitinivorans</name>
    <dbReference type="NCBI Taxonomy" id="2917965"/>
    <lineage>
        <taxon>Bacteria</taxon>
        <taxon>Pseudomonadati</taxon>
        <taxon>Pseudomonadota</taxon>
        <taxon>Betaproteobacteria</taxon>
        <taxon>Burkholderiales</taxon>
        <taxon>Sphaerotilaceae</taxon>
        <taxon>Roseateles</taxon>
    </lineage>
</organism>
<evidence type="ECO:0000313" key="6">
    <source>
        <dbReference type="EMBL" id="PIM52297.1"/>
    </source>
</evidence>
<dbReference type="CDD" id="cd24008">
    <property type="entry name" value="ASKHA_NBD_GLK"/>
    <property type="match status" value="1"/>
</dbReference>
<dbReference type="GO" id="GO:0005524">
    <property type="term" value="F:ATP binding"/>
    <property type="evidence" value="ECO:0007669"/>
    <property type="project" value="UniProtKB-UniRule"/>
</dbReference>
<dbReference type="Pfam" id="PF02685">
    <property type="entry name" value="Glucokinase"/>
    <property type="match status" value="1"/>
</dbReference>
<dbReference type="Gene3D" id="3.30.420.40">
    <property type="match status" value="1"/>
</dbReference>
<comment type="caution">
    <text evidence="6">The sequence shown here is derived from an EMBL/GenBank/DDBJ whole genome shotgun (WGS) entry which is preliminary data.</text>
</comment>
<keyword evidence="3" id="KW-0324">Glycolysis</keyword>
<evidence type="ECO:0000256" key="2">
    <source>
        <dbReference type="ARBA" id="ARBA00022777"/>
    </source>
</evidence>
<dbReference type="PANTHER" id="PTHR47690:SF1">
    <property type="entry name" value="GLUCOKINASE"/>
    <property type="match status" value="1"/>
</dbReference>
<dbReference type="EMBL" id="PEOG01000041">
    <property type="protein sequence ID" value="PIM52297.1"/>
    <property type="molecule type" value="Genomic_DNA"/>
</dbReference>
<keyword evidence="5" id="KW-1133">Transmembrane helix</keyword>
<keyword evidence="7" id="KW-1185">Reference proteome</keyword>
<keyword evidence="5" id="KW-0812">Transmembrane</keyword>
<dbReference type="GO" id="GO:0006096">
    <property type="term" value="P:glycolytic process"/>
    <property type="evidence" value="ECO:0007669"/>
    <property type="project" value="UniProtKB-UniRule"/>
</dbReference>
<evidence type="ECO:0000256" key="3">
    <source>
        <dbReference type="HAMAP-Rule" id="MF_00524"/>
    </source>
</evidence>
<keyword evidence="3" id="KW-0547">Nucleotide-binding</keyword>
<evidence type="ECO:0000256" key="5">
    <source>
        <dbReference type="SAM" id="Phobius"/>
    </source>
</evidence>
<keyword evidence="1 3" id="KW-0808">Transferase</keyword>
<sequence length="330" mass="34574">MATTGAAGYPWLVADIGGSNARFAWVDGPGKSVEHVRKLPVAQYESLRAAAEAYLKELAELGVRARPRRASLALATAIKSDRIELTNSHWTFSRSQLQADLGLDELRLLNDFEALALSLPGLRPDQVAAVPGPALTTPRGTLAVIGPGTGLGVGGVIETSGGWIALPGEGGHMTLAATNDYESELLAVARREFPHVSAERFLSGIGLPTLHAAVATVAGQPPAQRLTAEQIVERALGGDEICARTMTQFSAFLGSFAGSVALALGARGGVYIGGGIVPRLGDRFFESPFRERFEAKGRFASYLAAVPCVLITDTLTALAGAAFALEQSVR</sequence>
<dbReference type="GO" id="GO:0005829">
    <property type="term" value="C:cytosol"/>
    <property type="evidence" value="ECO:0007669"/>
    <property type="project" value="TreeGrafter"/>
</dbReference>
<dbReference type="InterPro" id="IPR043129">
    <property type="entry name" value="ATPase_NBD"/>
</dbReference>
<dbReference type="SUPFAM" id="SSF53067">
    <property type="entry name" value="Actin-like ATPase domain"/>
    <property type="match status" value="1"/>
</dbReference>
<dbReference type="Gene3D" id="3.40.367.20">
    <property type="match status" value="1"/>
</dbReference>
<keyword evidence="3" id="KW-0963">Cytoplasm</keyword>
<comment type="catalytic activity">
    <reaction evidence="3">
        <text>D-glucose + ATP = D-glucose 6-phosphate + ADP + H(+)</text>
        <dbReference type="Rhea" id="RHEA:17825"/>
        <dbReference type="ChEBI" id="CHEBI:4167"/>
        <dbReference type="ChEBI" id="CHEBI:15378"/>
        <dbReference type="ChEBI" id="CHEBI:30616"/>
        <dbReference type="ChEBI" id="CHEBI:61548"/>
        <dbReference type="ChEBI" id="CHEBI:456216"/>
        <dbReference type="EC" id="2.7.1.2"/>
    </reaction>
</comment>
<dbReference type="GO" id="GO:0005536">
    <property type="term" value="F:D-glucose binding"/>
    <property type="evidence" value="ECO:0007669"/>
    <property type="project" value="InterPro"/>
</dbReference>
<name>A0A2G9C7C1_9BURK</name>
<dbReference type="PANTHER" id="PTHR47690">
    <property type="entry name" value="GLUCOKINASE"/>
    <property type="match status" value="1"/>
</dbReference>
<dbReference type="HAMAP" id="MF_00524">
    <property type="entry name" value="Glucokinase"/>
    <property type="match status" value="1"/>
</dbReference>
<evidence type="ECO:0000256" key="4">
    <source>
        <dbReference type="RuleBase" id="RU004046"/>
    </source>
</evidence>
<comment type="subcellular location">
    <subcellularLocation>
        <location evidence="3">Cytoplasm</location>
    </subcellularLocation>
</comment>
<dbReference type="Proteomes" id="UP000231501">
    <property type="component" value="Unassembled WGS sequence"/>
</dbReference>
<evidence type="ECO:0000256" key="1">
    <source>
        <dbReference type="ARBA" id="ARBA00022679"/>
    </source>
</evidence>
<feature type="transmembrane region" description="Helical" evidence="5">
    <location>
        <begin position="299"/>
        <end position="325"/>
    </location>
</feature>
<reference evidence="6 7" key="1">
    <citation type="submission" date="2017-11" db="EMBL/GenBank/DDBJ databases">
        <title>Draft genome sequence of Mitsuaria sp. HWN-4.</title>
        <authorList>
            <person name="Gundlapally S.R."/>
        </authorList>
    </citation>
    <scope>NUCLEOTIDE SEQUENCE [LARGE SCALE GENOMIC DNA]</scope>
    <source>
        <strain evidence="6 7">HWN-4</strain>
    </source>
</reference>
<dbReference type="NCBIfam" id="TIGR00749">
    <property type="entry name" value="glk"/>
    <property type="match status" value="1"/>
</dbReference>
<proteinExistence type="inferred from homology"/>
<dbReference type="OrthoDB" id="257751at2"/>